<evidence type="ECO:0000256" key="1">
    <source>
        <dbReference type="ARBA" id="ARBA00023015"/>
    </source>
</evidence>
<dbReference type="InterPro" id="IPR036388">
    <property type="entry name" value="WH-like_DNA-bd_sf"/>
</dbReference>
<dbReference type="PROSITE" id="PS50949">
    <property type="entry name" value="HTH_GNTR"/>
    <property type="match status" value="1"/>
</dbReference>
<gene>
    <name evidence="5" type="ORF">NOCA2220047</name>
</gene>
<keyword evidence="3" id="KW-0804">Transcription</keyword>
<reference evidence="5" key="1">
    <citation type="submission" date="2015-08" db="EMBL/GenBank/DDBJ databases">
        <authorList>
            <person name="Babu N.S."/>
            <person name="Beckwith C.J."/>
            <person name="Beseler K.G."/>
            <person name="Brison A."/>
            <person name="Carone J.V."/>
            <person name="Caskin T.P."/>
            <person name="Diamond M."/>
            <person name="Durham M.E."/>
            <person name="Foxe J.M."/>
            <person name="Go M."/>
            <person name="Henderson B.A."/>
            <person name="Jones I.B."/>
            <person name="McGettigan J.A."/>
            <person name="Micheletti S.J."/>
            <person name="Nasrallah M.E."/>
            <person name="Ortiz D."/>
            <person name="Piller C.R."/>
            <person name="Privatt S.R."/>
            <person name="Schneider S.L."/>
            <person name="Sharp S."/>
            <person name="Smith T.C."/>
            <person name="Stanton J.D."/>
            <person name="Ullery H.E."/>
            <person name="Wilson R.J."/>
            <person name="Serrano M.G."/>
            <person name="Buck G."/>
            <person name="Lee V."/>
            <person name="Wang Y."/>
            <person name="Carvalho R."/>
            <person name="Voegtly L."/>
            <person name="Shi R."/>
            <person name="Duckworth R."/>
            <person name="Johnson A."/>
            <person name="Loviza R."/>
            <person name="Walstead R."/>
            <person name="Shah Z."/>
            <person name="Kiflezghi M."/>
            <person name="Wade K."/>
            <person name="Ball S.L."/>
            <person name="Bradley K.W."/>
            <person name="Asai D.J."/>
            <person name="Bowman C.A."/>
            <person name="Russell D.A."/>
            <person name="Pope W.H."/>
            <person name="Jacobs-Sera D."/>
            <person name="Hendrix R.W."/>
            <person name="Hatfull G.F."/>
        </authorList>
    </citation>
    <scope>NUCLEOTIDE SEQUENCE</scope>
</reference>
<dbReference type="PRINTS" id="PR00035">
    <property type="entry name" value="HTHGNTR"/>
</dbReference>
<dbReference type="CDD" id="cd07377">
    <property type="entry name" value="WHTH_GntR"/>
    <property type="match status" value="1"/>
</dbReference>
<evidence type="ECO:0000313" key="5">
    <source>
        <dbReference type="EMBL" id="CUR54856.1"/>
    </source>
</evidence>
<dbReference type="SUPFAM" id="SSF48008">
    <property type="entry name" value="GntR ligand-binding domain-like"/>
    <property type="match status" value="1"/>
</dbReference>
<dbReference type="EMBL" id="CZKA01000015">
    <property type="protein sequence ID" value="CUR54856.1"/>
    <property type="molecule type" value="Genomic_DNA"/>
</dbReference>
<dbReference type="PANTHER" id="PTHR43537:SF5">
    <property type="entry name" value="UXU OPERON TRANSCRIPTIONAL REGULATOR"/>
    <property type="match status" value="1"/>
</dbReference>
<dbReference type="SMART" id="SM00345">
    <property type="entry name" value="HTH_GNTR"/>
    <property type="match status" value="1"/>
</dbReference>
<dbReference type="Pfam" id="PF00392">
    <property type="entry name" value="GntR"/>
    <property type="match status" value="1"/>
</dbReference>
<dbReference type="Gene3D" id="1.20.120.530">
    <property type="entry name" value="GntR ligand-binding domain-like"/>
    <property type="match status" value="1"/>
</dbReference>
<organism evidence="5">
    <name type="scientific">metagenome</name>
    <dbReference type="NCBI Taxonomy" id="256318"/>
    <lineage>
        <taxon>unclassified sequences</taxon>
        <taxon>metagenomes</taxon>
    </lineage>
</organism>
<keyword evidence="1" id="KW-0805">Transcription regulation</keyword>
<feature type="domain" description="HTH gntR-type" evidence="4">
    <location>
        <begin position="17"/>
        <end position="84"/>
    </location>
</feature>
<accession>A0A2P2BYQ5</accession>
<dbReference type="Pfam" id="PF07729">
    <property type="entry name" value="FCD"/>
    <property type="match status" value="1"/>
</dbReference>
<dbReference type="GO" id="GO:0003700">
    <property type="term" value="F:DNA-binding transcription factor activity"/>
    <property type="evidence" value="ECO:0007669"/>
    <property type="project" value="InterPro"/>
</dbReference>
<dbReference type="InterPro" id="IPR008920">
    <property type="entry name" value="TF_FadR/GntR_C"/>
</dbReference>
<dbReference type="InterPro" id="IPR011711">
    <property type="entry name" value="GntR_C"/>
</dbReference>
<evidence type="ECO:0000256" key="3">
    <source>
        <dbReference type="ARBA" id="ARBA00023163"/>
    </source>
</evidence>
<dbReference type="InterPro" id="IPR036390">
    <property type="entry name" value="WH_DNA-bd_sf"/>
</dbReference>
<proteinExistence type="predicted"/>
<dbReference type="GO" id="GO:0003677">
    <property type="term" value="F:DNA binding"/>
    <property type="evidence" value="ECO:0007669"/>
    <property type="project" value="UniProtKB-KW"/>
</dbReference>
<protein>
    <submittedName>
        <fullName evidence="5">Transcriptional regulator, GntR family</fullName>
    </submittedName>
</protein>
<dbReference type="Gene3D" id="1.10.10.10">
    <property type="entry name" value="Winged helix-like DNA-binding domain superfamily/Winged helix DNA-binding domain"/>
    <property type="match status" value="1"/>
</dbReference>
<evidence type="ECO:0000256" key="2">
    <source>
        <dbReference type="ARBA" id="ARBA00023125"/>
    </source>
</evidence>
<dbReference type="PANTHER" id="PTHR43537">
    <property type="entry name" value="TRANSCRIPTIONAL REGULATOR, GNTR FAMILY"/>
    <property type="match status" value="1"/>
</dbReference>
<keyword evidence="2" id="KW-0238">DNA-binding</keyword>
<dbReference type="SMART" id="SM00895">
    <property type="entry name" value="FCD"/>
    <property type="match status" value="1"/>
</dbReference>
<dbReference type="AlphaFoldDB" id="A0A2P2BYQ5"/>
<name>A0A2P2BYQ5_9ZZZZ</name>
<sequence length="230" mass="24756">MADANGSPFDRLSLEYTSTVDRVADELRRAVFEGEVGSGTPLREVALADSLGVSRSTIREALGLLVAEGIATRMPNRGVAVTTPDPDSISDVCRARAVLEIQGVRHWPDASETARDAVRSALVDYTAAVQDGASYQSLNEKHLALHLSLVGLIESPRLVAMAETLYAELRLALAQIDRIRRNAHDQAGTHGRLLRQLERGDIEAAAEDIEHHLSEAEGAILEALALPPSP</sequence>
<dbReference type="SUPFAM" id="SSF46785">
    <property type="entry name" value="Winged helix' DNA-binding domain"/>
    <property type="match status" value="1"/>
</dbReference>
<dbReference type="InterPro" id="IPR000524">
    <property type="entry name" value="Tscrpt_reg_HTH_GntR"/>
</dbReference>
<evidence type="ECO:0000259" key="4">
    <source>
        <dbReference type="PROSITE" id="PS50949"/>
    </source>
</evidence>